<evidence type="ECO:0000313" key="7">
    <source>
        <dbReference type="Proteomes" id="UP001267426"/>
    </source>
</evidence>
<comment type="function">
    <text evidence="4">Responsible for synthesis of pseudouridine from uracil.</text>
</comment>
<comment type="catalytic activity">
    <reaction evidence="4">
        <text>a uridine in RNA = a pseudouridine in RNA</text>
        <dbReference type="Rhea" id="RHEA:48348"/>
        <dbReference type="Rhea" id="RHEA-COMP:12068"/>
        <dbReference type="Rhea" id="RHEA-COMP:12069"/>
        <dbReference type="ChEBI" id="CHEBI:65314"/>
        <dbReference type="ChEBI" id="CHEBI:65315"/>
    </reaction>
</comment>
<dbReference type="PANTHER" id="PTHR21600:SF87">
    <property type="entry name" value="RNA PSEUDOURIDYLATE SYNTHASE DOMAIN-CONTAINING PROTEIN 1"/>
    <property type="match status" value="1"/>
</dbReference>
<comment type="similarity">
    <text evidence="1 4">Belongs to the pseudouridine synthase RluA family.</text>
</comment>
<dbReference type="CDD" id="cd00165">
    <property type="entry name" value="S4"/>
    <property type="match status" value="1"/>
</dbReference>
<dbReference type="EMBL" id="JAVRHT010000049">
    <property type="protein sequence ID" value="MDT0633053.1"/>
    <property type="molecule type" value="Genomic_DNA"/>
</dbReference>
<dbReference type="GO" id="GO:0016853">
    <property type="term" value="F:isomerase activity"/>
    <property type="evidence" value="ECO:0007669"/>
    <property type="project" value="UniProtKB-KW"/>
</dbReference>
<dbReference type="RefSeq" id="WP_311665562.1">
    <property type="nucleotide sequence ID" value="NZ_JAVRHT010000049.1"/>
</dbReference>
<dbReference type="Pfam" id="PF01479">
    <property type="entry name" value="S4"/>
    <property type="match status" value="1"/>
</dbReference>
<dbReference type="Proteomes" id="UP001267426">
    <property type="component" value="Unassembled WGS sequence"/>
</dbReference>
<dbReference type="InterPro" id="IPR002942">
    <property type="entry name" value="S4_RNA-bd"/>
</dbReference>
<reference evidence="6 7" key="1">
    <citation type="submission" date="2023-09" db="EMBL/GenBank/DDBJ databases">
        <authorList>
            <person name="Rey-Velasco X."/>
        </authorList>
    </citation>
    <scope>NUCLEOTIDE SEQUENCE [LARGE SCALE GENOMIC DNA]</scope>
    <source>
        <strain evidence="6 7">F394</strain>
    </source>
</reference>
<dbReference type="Pfam" id="PF00849">
    <property type="entry name" value="PseudoU_synth_2"/>
    <property type="match status" value="1"/>
</dbReference>
<dbReference type="InterPro" id="IPR036986">
    <property type="entry name" value="S4_RNA-bd_sf"/>
</dbReference>
<accession>A0ABU3BUU4</accession>
<dbReference type="PROSITE" id="PS50889">
    <property type="entry name" value="S4"/>
    <property type="match status" value="1"/>
</dbReference>
<sequence>MTDREAARAASNEPDKVETVLELEVPPGQAPVRLDVYVTDKTANATRSKVQRAVKDGRVDVNGKTVTKVSTPVQPGDRIVCRVMRPPPIEIVPEDIPIDVLYEDDTLLVVNKPAGMVVHPAYGHRSGTLINALLWHVGAGPVRGDEIDDADDDDVGLSVATAGPRYEGDPTVRPGLVHRLDKDTTGVMVVAKTDVAAAHLGKQFADRTIRRRYLALVWGEPAPPEGRVEGWLGRSPRDRKRIATRPEGEGKWAATAYETVEPLGHFALLRFRLETGRTHQIRVHAQSIGHPVFGDPTYGGDAVVYGRRDGSRKAFVGNLLARLGPRQALHAHTLGFEHPTTGESLDFEAPLPEDMAWVLQRIRDVEG</sequence>
<keyword evidence="7" id="KW-1185">Reference proteome</keyword>
<keyword evidence="3" id="KW-0694">RNA-binding</keyword>
<comment type="caution">
    <text evidence="6">The sequence shown here is derived from an EMBL/GenBank/DDBJ whole genome shotgun (WGS) entry which is preliminary data.</text>
</comment>
<dbReference type="SMART" id="SM00363">
    <property type="entry name" value="S4"/>
    <property type="match status" value="1"/>
</dbReference>
<gene>
    <name evidence="6" type="ORF">RM540_14950</name>
</gene>
<dbReference type="InterPro" id="IPR006225">
    <property type="entry name" value="PsdUridine_synth_RluC/D"/>
</dbReference>
<feature type="domain" description="RNA-binding S4" evidence="5">
    <location>
        <begin position="32"/>
        <end position="97"/>
    </location>
</feature>
<evidence type="ECO:0000256" key="2">
    <source>
        <dbReference type="ARBA" id="ARBA00023235"/>
    </source>
</evidence>
<dbReference type="Gene3D" id="3.10.290.10">
    <property type="entry name" value="RNA-binding S4 domain"/>
    <property type="match status" value="1"/>
</dbReference>
<dbReference type="PANTHER" id="PTHR21600">
    <property type="entry name" value="MITOCHONDRIAL RNA PSEUDOURIDINE SYNTHASE"/>
    <property type="match status" value="1"/>
</dbReference>
<dbReference type="CDD" id="cd02869">
    <property type="entry name" value="PseudoU_synth_RluA_like"/>
    <property type="match status" value="1"/>
</dbReference>
<evidence type="ECO:0000256" key="3">
    <source>
        <dbReference type="PROSITE-ProRule" id="PRU00182"/>
    </source>
</evidence>
<evidence type="ECO:0000259" key="5">
    <source>
        <dbReference type="SMART" id="SM00363"/>
    </source>
</evidence>
<dbReference type="PROSITE" id="PS01129">
    <property type="entry name" value="PSI_RLU"/>
    <property type="match status" value="1"/>
</dbReference>
<evidence type="ECO:0000256" key="4">
    <source>
        <dbReference type="RuleBase" id="RU362028"/>
    </source>
</evidence>
<proteinExistence type="inferred from homology"/>
<evidence type="ECO:0000256" key="1">
    <source>
        <dbReference type="ARBA" id="ARBA00010876"/>
    </source>
</evidence>
<dbReference type="InterPro" id="IPR050188">
    <property type="entry name" value="RluA_PseudoU_synthase"/>
</dbReference>
<name>A0ABU3BUU4_9BACT</name>
<protein>
    <recommendedName>
        <fullName evidence="4">Pseudouridine synthase</fullName>
        <ecNumber evidence="4">5.4.99.-</ecNumber>
    </recommendedName>
</protein>
<dbReference type="SUPFAM" id="SSF55120">
    <property type="entry name" value="Pseudouridine synthase"/>
    <property type="match status" value="1"/>
</dbReference>
<dbReference type="Gene3D" id="3.30.2350.10">
    <property type="entry name" value="Pseudouridine synthase"/>
    <property type="match status" value="1"/>
</dbReference>
<evidence type="ECO:0000313" key="6">
    <source>
        <dbReference type="EMBL" id="MDT0633053.1"/>
    </source>
</evidence>
<dbReference type="EC" id="5.4.99.-" evidence="4"/>
<keyword evidence="2 4" id="KW-0413">Isomerase</keyword>
<dbReference type="InterPro" id="IPR006224">
    <property type="entry name" value="PsdUridine_synth_RluA-like_CS"/>
</dbReference>
<dbReference type="InterPro" id="IPR006145">
    <property type="entry name" value="PsdUridine_synth_RsuA/RluA"/>
</dbReference>
<dbReference type="SUPFAM" id="SSF55174">
    <property type="entry name" value="Alpha-L RNA-binding motif"/>
    <property type="match status" value="1"/>
</dbReference>
<organism evidence="6 7">
    <name type="scientific">Rubrivirga litoralis</name>
    <dbReference type="NCBI Taxonomy" id="3075598"/>
    <lineage>
        <taxon>Bacteria</taxon>
        <taxon>Pseudomonadati</taxon>
        <taxon>Rhodothermota</taxon>
        <taxon>Rhodothermia</taxon>
        <taxon>Rhodothermales</taxon>
        <taxon>Rubricoccaceae</taxon>
        <taxon>Rubrivirga</taxon>
    </lineage>
</organism>
<dbReference type="NCBIfam" id="TIGR00005">
    <property type="entry name" value="rluA_subfam"/>
    <property type="match status" value="1"/>
</dbReference>
<dbReference type="InterPro" id="IPR020103">
    <property type="entry name" value="PsdUridine_synth_cat_dom_sf"/>
</dbReference>